<dbReference type="Gene3D" id="3.40.50.720">
    <property type="entry name" value="NAD(P)-binding Rossmann-like Domain"/>
    <property type="match status" value="1"/>
</dbReference>
<proteinExistence type="inferred from homology"/>
<dbReference type="PANTHER" id="PTHR43318:SF2">
    <property type="entry name" value="UDP-N-ACETYLGLUCOSAMINE 4,6-DEHYDRATASE (INVERTING)"/>
    <property type="match status" value="1"/>
</dbReference>
<dbReference type="STRING" id="1121393.SAMN02745216_03344"/>
<accession>A0A1M6RZ04</accession>
<dbReference type="CDD" id="cd05237">
    <property type="entry name" value="UDP_invert_4-6DH_SDR_e"/>
    <property type="match status" value="1"/>
</dbReference>
<dbReference type="PANTHER" id="PTHR43318">
    <property type="entry name" value="UDP-N-ACETYLGLUCOSAMINE 4,6-DEHYDRATASE"/>
    <property type="match status" value="1"/>
</dbReference>
<organism evidence="3 4">
    <name type="scientific">Desulfatibacillum alkenivorans DSM 16219</name>
    <dbReference type="NCBI Taxonomy" id="1121393"/>
    <lineage>
        <taxon>Bacteria</taxon>
        <taxon>Pseudomonadati</taxon>
        <taxon>Thermodesulfobacteriota</taxon>
        <taxon>Desulfobacteria</taxon>
        <taxon>Desulfobacterales</taxon>
        <taxon>Desulfatibacillaceae</taxon>
        <taxon>Desulfatibacillum</taxon>
    </lineage>
</organism>
<gene>
    <name evidence="3" type="ORF">SAMN02745216_03344</name>
</gene>
<dbReference type="EMBL" id="FQZU01000023">
    <property type="protein sequence ID" value="SHK37578.1"/>
    <property type="molecule type" value="Genomic_DNA"/>
</dbReference>
<comment type="similarity">
    <text evidence="1">Belongs to the polysaccharide synthase family.</text>
</comment>
<dbReference type="Pfam" id="PF02719">
    <property type="entry name" value="Polysacc_synt_2"/>
    <property type="match status" value="1"/>
</dbReference>
<dbReference type="InterPro" id="IPR036291">
    <property type="entry name" value="NAD(P)-bd_dom_sf"/>
</dbReference>
<evidence type="ECO:0000313" key="4">
    <source>
        <dbReference type="Proteomes" id="UP000183994"/>
    </source>
</evidence>
<name>A0A1M6RZ04_9BACT</name>
<dbReference type="AlphaFoldDB" id="A0A1M6RZ04"/>
<dbReference type="OrthoDB" id="9769113at2"/>
<dbReference type="InterPro" id="IPR003869">
    <property type="entry name" value="Polysac_CapD-like"/>
</dbReference>
<evidence type="ECO:0000259" key="2">
    <source>
        <dbReference type="Pfam" id="PF02719"/>
    </source>
</evidence>
<dbReference type="Proteomes" id="UP000183994">
    <property type="component" value="Unassembled WGS sequence"/>
</dbReference>
<sequence length="359" mass="39991">MESFLKGKRVLVTGACGTVGSELVRQLLEEHQVEELIGLDNNESELFFLEQRFQKNANGRFFLADVRDEHKLARKMRGVHVVFHSAAFKHVILCEKSPFEAVRTNIMGVQNIITAAADNKVERVIFTSSDKAVNPTNVMGTSKLMGERLMTAADSNSRDGGPIYASTRFGNVLGSRGSVIPIFREQIRKGGPVTLTDPGMTRFIMSLPQAVQLVIDSASLACGGEVFVTKMPSIKISDLAQVMIDELAAEFGRDPQSIEIANIGIKPGEKMYEELMSHEETRRVWELPKYFAVLPAFTSLYREVSYDYPQVAGKTVDNPYNSGIEENMSREALAAFLKENNLLFEGDKGKEHPSQRYFP</sequence>
<feature type="domain" description="Polysaccharide biosynthesis protein CapD-like" evidence="2">
    <location>
        <begin position="10"/>
        <end position="293"/>
    </location>
</feature>
<dbReference type="RefSeq" id="WP_073477404.1">
    <property type="nucleotide sequence ID" value="NZ_FQZU01000023.1"/>
</dbReference>
<dbReference type="InterPro" id="IPR051203">
    <property type="entry name" value="Polysaccharide_Synthase-Rel"/>
</dbReference>
<dbReference type="SUPFAM" id="SSF51735">
    <property type="entry name" value="NAD(P)-binding Rossmann-fold domains"/>
    <property type="match status" value="1"/>
</dbReference>
<reference evidence="4" key="1">
    <citation type="submission" date="2016-11" db="EMBL/GenBank/DDBJ databases">
        <authorList>
            <person name="Varghese N."/>
            <person name="Submissions S."/>
        </authorList>
    </citation>
    <scope>NUCLEOTIDE SEQUENCE [LARGE SCALE GENOMIC DNA]</scope>
    <source>
        <strain evidence="4">DSM 16219</strain>
    </source>
</reference>
<evidence type="ECO:0000256" key="1">
    <source>
        <dbReference type="ARBA" id="ARBA00007430"/>
    </source>
</evidence>
<protein>
    <submittedName>
        <fullName evidence="3">Polysaccharide biosynthesis protein</fullName>
    </submittedName>
</protein>
<evidence type="ECO:0000313" key="3">
    <source>
        <dbReference type="EMBL" id="SHK37578.1"/>
    </source>
</evidence>
<keyword evidence="4" id="KW-1185">Reference proteome</keyword>